<evidence type="ECO:0000313" key="1">
    <source>
        <dbReference type="EMBL" id="MBW87727.1"/>
    </source>
</evidence>
<proteinExistence type="predicted"/>
<sequence length="40" mass="4885">MNTNEKIAFQLKLTIKISTESLFKYYHMLTHINTYQINHR</sequence>
<dbReference type="AlphaFoldDB" id="A0A2P2J2U6"/>
<accession>A0A2P2J2U6</accession>
<protein>
    <submittedName>
        <fullName evidence="1">Uncharacterized protein</fullName>
    </submittedName>
</protein>
<dbReference type="EMBL" id="GGEC01007244">
    <property type="protein sequence ID" value="MBW87727.1"/>
    <property type="molecule type" value="Transcribed_RNA"/>
</dbReference>
<name>A0A2P2J2U6_RHIMU</name>
<organism evidence="1">
    <name type="scientific">Rhizophora mucronata</name>
    <name type="common">Asiatic mangrove</name>
    <dbReference type="NCBI Taxonomy" id="61149"/>
    <lineage>
        <taxon>Eukaryota</taxon>
        <taxon>Viridiplantae</taxon>
        <taxon>Streptophyta</taxon>
        <taxon>Embryophyta</taxon>
        <taxon>Tracheophyta</taxon>
        <taxon>Spermatophyta</taxon>
        <taxon>Magnoliopsida</taxon>
        <taxon>eudicotyledons</taxon>
        <taxon>Gunneridae</taxon>
        <taxon>Pentapetalae</taxon>
        <taxon>rosids</taxon>
        <taxon>fabids</taxon>
        <taxon>Malpighiales</taxon>
        <taxon>Rhizophoraceae</taxon>
        <taxon>Rhizophora</taxon>
    </lineage>
</organism>
<reference evidence="1" key="1">
    <citation type="submission" date="2018-02" db="EMBL/GenBank/DDBJ databases">
        <title>Rhizophora mucronata_Transcriptome.</title>
        <authorList>
            <person name="Meera S.P."/>
            <person name="Sreeshan A."/>
            <person name="Augustine A."/>
        </authorList>
    </citation>
    <scope>NUCLEOTIDE SEQUENCE</scope>
    <source>
        <tissue evidence="1">Leaf</tissue>
    </source>
</reference>